<reference evidence="3 4" key="1">
    <citation type="submission" date="2018-12" db="EMBL/GenBank/DDBJ databases">
        <authorList>
            <consortium name="Pathogen Informatics"/>
        </authorList>
    </citation>
    <scope>NUCLEOTIDE SEQUENCE [LARGE SCALE GENOMIC DNA]</scope>
    <source>
        <strain evidence="3 4">NCTC9695</strain>
    </source>
</reference>
<dbReference type="InterPro" id="IPR004477">
    <property type="entry name" value="ComEC_N"/>
</dbReference>
<evidence type="ECO:0000256" key="1">
    <source>
        <dbReference type="SAM" id="Phobius"/>
    </source>
</evidence>
<evidence type="ECO:0000313" key="3">
    <source>
        <dbReference type="EMBL" id="VEB40248.1"/>
    </source>
</evidence>
<evidence type="ECO:0000259" key="2">
    <source>
        <dbReference type="Pfam" id="PF03772"/>
    </source>
</evidence>
<dbReference type="Pfam" id="PF03772">
    <property type="entry name" value="Competence"/>
    <property type="match status" value="1"/>
</dbReference>
<protein>
    <submittedName>
        <fullName evidence="3">ComEC family competence protein</fullName>
    </submittedName>
</protein>
<keyword evidence="1" id="KW-0812">Transmembrane</keyword>
<dbReference type="Proteomes" id="UP000275777">
    <property type="component" value="Chromosome"/>
</dbReference>
<evidence type="ECO:0000313" key="4">
    <source>
        <dbReference type="Proteomes" id="UP000275777"/>
    </source>
</evidence>
<dbReference type="AlphaFoldDB" id="A0A447T5V8"/>
<gene>
    <name evidence="3" type="ORF">NCTC9695_00639</name>
</gene>
<sequence length="133" mass="14975">MLALAAAALYSLLAGFTVPTQRTLFMLAVGSACLLWRRQLSPFQAWWLALAAVLLLDPFSALTPGLWLSFGLVAALMFSSLARRQPAAGWRPPPRDSGRPASPAWHRWRRCSAVFPCCRRWPTRWRFPMSPFC</sequence>
<feature type="domain" description="ComEC/Rec2-related protein" evidence="2">
    <location>
        <begin position="2"/>
        <end position="94"/>
    </location>
</feature>
<dbReference type="NCBIfam" id="TIGR00360">
    <property type="entry name" value="ComEC_N-term"/>
    <property type="match status" value="1"/>
</dbReference>
<organism evidence="3 4">
    <name type="scientific">Chromobacterium violaceum</name>
    <dbReference type="NCBI Taxonomy" id="536"/>
    <lineage>
        <taxon>Bacteria</taxon>
        <taxon>Pseudomonadati</taxon>
        <taxon>Pseudomonadota</taxon>
        <taxon>Betaproteobacteria</taxon>
        <taxon>Neisseriales</taxon>
        <taxon>Chromobacteriaceae</taxon>
        <taxon>Chromobacterium</taxon>
    </lineage>
</organism>
<dbReference type="EMBL" id="LR134182">
    <property type="protein sequence ID" value="VEB40248.1"/>
    <property type="molecule type" value="Genomic_DNA"/>
</dbReference>
<proteinExistence type="predicted"/>
<feature type="transmembrane region" description="Helical" evidence="1">
    <location>
        <begin position="45"/>
        <end position="78"/>
    </location>
</feature>
<keyword evidence="1" id="KW-0472">Membrane</keyword>
<accession>A0A447T5V8</accession>
<keyword evidence="1" id="KW-1133">Transmembrane helix</keyword>
<name>A0A447T5V8_CHRVL</name>